<dbReference type="InterPro" id="IPR009045">
    <property type="entry name" value="Zn_M74/Hedgehog-like"/>
</dbReference>
<evidence type="ECO:0000256" key="2">
    <source>
        <dbReference type="ARBA" id="ARBA00022670"/>
    </source>
</evidence>
<evidence type="ECO:0000256" key="3">
    <source>
        <dbReference type="ARBA" id="ARBA00022723"/>
    </source>
</evidence>
<evidence type="ECO:0000256" key="4">
    <source>
        <dbReference type="ARBA" id="ARBA00022801"/>
    </source>
</evidence>
<proteinExistence type="inferred from homology"/>
<evidence type="ECO:0000256" key="9">
    <source>
        <dbReference type="HAMAP-Rule" id="MF_01924"/>
    </source>
</evidence>
<dbReference type="STRING" id="981222.Cabther_B0704"/>
<dbReference type="CDD" id="cd14840">
    <property type="entry name" value="D-Ala-D-Ala_dipeptidase_Aad"/>
    <property type="match status" value="1"/>
</dbReference>
<dbReference type="Pfam" id="PF01427">
    <property type="entry name" value="Peptidase_M15"/>
    <property type="match status" value="1"/>
</dbReference>
<dbReference type="PANTHER" id="PTHR43126:SF1">
    <property type="entry name" value="D-ALANYL-D-ALANINE DIPEPTIDASE"/>
    <property type="match status" value="1"/>
</dbReference>
<comment type="similarity">
    <text evidence="9">Belongs to the peptidase M15D family.</text>
</comment>
<comment type="function">
    <text evidence="9">Catalyzes hydrolysis of the D-alanyl-D-alanine dipeptide.</text>
</comment>
<sequence>MMWRPWVVAGWLLFAGGWGNGQSVQASAPQEAPVKGAPVKDASVKDASVKDAPVTLPVETGSFRPSELVEIVQLDPSIKLDIRYATANNFVGRPVYDEPRAFLQRPAAEALVKAHRWLKAHGYGIVVFDGYRPWRVTKLFWELTPPDKRDYVADPSKGSLHNRGCAVDVSLYDLNTGELVTMPSDYDEMSERAHPDYTGGTEEQRRLRDLLRTAMELHDFKVYRYEWWHFDHKDWRQYRVQDIPFSEIPASGLPVQPGETPPSNPRL</sequence>
<dbReference type="InterPro" id="IPR000755">
    <property type="entry name" value="A_A_dipeptidase"/>
</dbReference>
<keyword evidence="11" id="KW-1185">Reference proteome</keyword>
<evidence type="ECO:0000256" key="8">
    <source>
        <dbReference type="ARBA" id="ARBA00023316"/>
    </source>
</evidence>
<dbReference type="HAMAP" id="MF_01924">
    <property type="entry name" value="A_A_dipeptidase"/>
    <property type="match status" value="1"/>
</dbReference>
<comment type="cofactor">
    <cofactor evidence="9">
        <name>Zn(2+)</name>
        <dbReference type="ChEBI" id="CHEBI:29105"/>
    </cofactor>
    <text evidence="9">Binds 1 zinc ion per subunit.</text>
</comment>
<dbReference type="GO" id="GO:0006508">
    <property type="term" value="P:proteolysis"/>
    <property type="evidence" value="ECO:0007669"/>
    <property type="project" value="UniProtKB-KW"/>
</dbReference>
<dbReference type="EC" id="3.4.13.22" evidence="9"/>
<dbReference type="EMBL" id="CP002515">
    <property type="protein sequence ID" value="AEP13702.1"/>
    <property type="molecule type" value="Genomic_DNA"/>
</dbReference>
<keyword evidence="8" id="KW-0961">Cell wall biogenesis/degradation</keyword>
<dbReference type="SUPFAM" id="SSF55166">
    <property type="entry name" value="Hedgehog/DD-peptidase"/>
    <property type="match status" value="1"/>
</dbReference>
<dbReference type="GO" id="GO:0008237">
    <property type="term" value="F:metallopeptidase activity"/>
    <property type="evidence" value="ECO:0007669"/>
    <property type="project" value="UniProtKB-KW"/>
</dbReference>
<feature type="binding site" evidence="9">
    <location>
        <position position="229"/>
    </location>
    <ligand>
        <name>Zn(2+)</name>
        <dbReference type="ChEBI" id="CHEBI:29105"/>
        <note>catalytic</note>
    </ligand>
</feature>
<name>G2LL26_CHLTF</name>
<dbReference type="GO" id="GO:0008270">
    <property type="term" value="F:zinc ion binding"/>
    <property type="evidence" value="ECO:0007669"/>
    <property type="project" value="UniProtKB-UniRule"/>
</dbReference>
<gene>
    <name evidence="10" type="ordered locus">Cabther_B0704</name>
</gene>
<dbReference type="GO" id="GO:0071555">
    <property type="term" value="P:cell wall organization"/>
    <property type="evidence" value="ECO:0007669"/>
    <property type="project" value="UniProtKB-KW"/>
</dbReference>
<evidence type="ECO:0000256" key="6">
    <source>
        <dbReference type="ARBA" id="ARBA00022997"/>
    </source>
</evidence>
<feature type="binding site" evidence="9">
    <location>
        <position position="161"/>
    </location>
    <ligand>
        <name>Zn(2+)</name>
        <dbReference type="ChEBI" id="CHEBI:29105"/>
        <note>catalytic</note>
    </ligand>
</feature>
<keyword evidence="7 9" id="KW-0482">Metalloprotease</keyword>
<dbReference type="GO" id="GO:0160237">
    <property type="term" value="F:D-Ala-D-Ala dipeptidase activity"/>
    <property type="evidence" value="ECO:0007669"/>
    <property type="project" value="UniProtKB-EC"/>
</dbReference>
<evidence type="ECO:0000313" key="10">
    <source>
        <dbReference type="EMBL" id="AEP13702.1"/>
    </source>
</evidence>
<evidence type="ECO:0000256" key="5">
    <source>
        <dbReference type="ARBA" id="ARBA00022833"/>
    </source>
</evidence>
<evidence type="ECO:0000313" key="11">
    <source>
        <dbReference type="Proteomes" id="UP000006791"/>
    </source>
</evidence>
<organism evidence="10 11">
    <name type="scientific">Chloracidobacterium thermophilum (strain B)</name>
    <dbReference type="NCBI Taxonomy" id="981222"/>
    <lineage>
        <taxon>Bacteria</taxon>
        <taxon>Pseudomonadati</taxon>
        <taxon>Acidobacteriota</taxon>
        <taxon>Terriglobia</taxon>
        <taxon>Terriglobales</taxon>
        <taxon>Acidobacteriaceae</taxon>
        <taxon>Chloracidobacterium</taxon>
    </lineage>
</organism>
<evidence type="ECO:0000256" key="7">
    <source>
        <dbReference type="ARBA" id="ARBA00023049"/>
    </source>
</evidence>
<keyword evidence="5 9" id="KW-0862">Zinc</keyword>
<reference evidence="10 11" key="1">
    <citation type="journal article" date="2012" name="Environ. Microbiol.">
        <title>Complete genome of Candidatus Chloracidobacterium thermophilum, a chlorophyll-based photoheterotroph belonging to the phylum Acidobacteria.</title>
        <authorList>
            <person name="Garcia Costas A.M."/>
            <person name="Liu Z."/>
            <person name="Tomsho L.P."/>
            <person name="Schuster S.C."/>
            <person name="Ward D.M."/>
            <person name="Bryant D.A."/>
        </authorList>
    </citation>
    <scope>NUCLEOTIDE SEQUENCE [LARGE SCALE GENOMIC DNA]</scope>
    <source>
        <strain evidence="10 11">B</strain>
    </source>
</reference>
<evidence type="ECO:0000256" key="1">
    <source>
        <dbReference type="ARBA" id="ARBA00001362"/>
    </source>
</evidence>
<keyword evidence="6 9" id="KW-0224">Dipeptidase</keyword>
<dbReference type="Gene3D" id="3.30.1380.10">
    <property type="match status" value="1"/>
</dbReference>
<feature type="site" description="Transition state stabilizer" evidence="9">
    <location>
        <position position="132"/>
    </location>
</feature>
<dbReference type="PANTHER" id="PTHR43126">
    <property type="entry name" value="D-ALANYL-D-ALANINE DIPEPTIDASE"/>
    <property type="match status" value="1"/>
</dbReference>
<keyword evidence="2 9" id="KW-0645">Protease</keyword>
<accession>G2LL26</accession>
<feature type="active site" description="Proton donor/acceptor" evidence="9">
    <location>
        <position position="226"/>
    </location>
</feature>
<keyword evidence="4 9" id="KW-0378">Hydrolase</keyword>
<dbReference type="AlphaFoldDB" id="G2LL26"/>
<feature type="binding site" evidence="9">
    <location>
        <position position="168"/>
    </location>
    <ligand>
        <name>Zn(2+)</name>
        <dbReference type="ChEBI" id="CHEBI:29105"/>
        <note>catalytic</note>
    </ligand>
</feature>
<protein>
    <recommendedName>
        <fullName evidence="9">D-alanyl-D-alanine dipeptidase</fullName>
        <shortName evidence="9">D-Ala-D-Ala dipeptidase</shortName>
        <ecNumber evidence="9">3.4.13.22</ecNumber>
    </recommendedName>
</protein>
<keyword evidence="3 9" id="KW-0479">Metal-binding</keyword>
<dbReference type="Proteomes" id="UP000006791">
    <property type="component" value="Chromosome 2"/>
</dbReference>
<dbReference type="KEGG" id="ctm:Cabther_B0704"/>
<dbReference type="HOGENOM" id="CLU_060744_1_2_0"/>
<comment type="catalytic activity">
    <reaction evidence="1 9">
        <text>D-alanyl-D-alanine + H2O = 2 D-alanine</text>
        <dbReference type="Rhea" id="RHEA:20661"/>
        <dbReference type="ChEBI" id="CHEBI:15377"/>
        <dbReference type="ChEBI" id="CHEBI:57416"/>
        <dbReference type="ChEBI" id="CHEBI:57822"/>
        <dbReference type="EC" id="3.4.13.22"/>
    </reaction>
</comment>